<dbReference type="PANTHER" id="PTHR43179">
    <property type="entry name" value="RHAMNOSYLTRANSFERASE WBBL"/>
    <property type="match status" value="1"/>
</dbReference>
<dbReference type="Proteomes" id="UP000005939">
    <property type="component" value="Unassembled WGS sequence"/>
</dbReference>
<accession>G6F133</accession>
<dbReference type="Gene3D" id="3.90.550.10">
    <property type="entry name" value="Spore Coat Polysaccharide Biosynthesis Protein SpsA, Chain A"/>
    <property type="match status" value="1"/>
</dbReference>
<dbReference type="eggNOG" id="COG1216">
    <property type="taxonomic scope" value="Bacteria"/>
</dbReference>
<dbReference type="RefSeq" id="WP_008854176.1">
    <property type="nucleotide sequence ID" value="NZ_AGFR01000007.1"/>
</dbReference>
<dbReference type="PANTHER" id="PTHR43179:SF7">
    <property type="entry name" value="RHAMNOSYLTRANSFERASE WBBL"/>
    <property type="match status" value="1"/>
</dbReference>
<organism evidence="2 3">
    <name type="scientific">Commensalibacter intestini A911</name>
    <dbReference type="NCBI Taxonomy" id="1088868"/>
    <lineage>
        <taxon>Bacteria</taxon>
        <taxon>Pseudomonadati</taxon>
        <taxon>Pseudomonadota</taxon>
        <taxon>Alphaproteobacteria</taxon>
        <taxon>Acetobacterales</taxon>
        <taxon>Acetobacteraceae</taxon>
    </lineage>
</organism>
<dbReference type="Pfam" id="PF00535">
    <property type="entry name" value="Glycos_transf_2"/>
    <property type="match status" value="1"/>
</dbReference>
<dbReference type="InterPro" id="IPR029044">
    <property type="entry name" value="Nucleotide-diphossugar_trans"/>
</dbReference>
<feature type="domain" description="Glycosyltransferase 2-like" evidence="1">
    <location>
        <begin position="1139"/>
        <end position="1261"/>
    </location>
</feature>
<dbReference type="Gene3D" id="3.40.50.2000">
    <property type="entry name" value="Glycogen Phosphorylase B"/>
    <property type="match status" value="1"/>
</dbReference>
<name>G6F133_9PROT</name>
<protein>
    <recommendedName>
        <fullName evidence="1">Glycosyltransferase 2-like domain-containing protein</fullName>
    </recommendedName>
</protein>
<evidence type="ECO:0000259" key="1">
    <source>
        <dbReference type="Pfam" id="PF00535"/>
    </source>
</evidence>
<evidence type="ECO:0000313" key="2">
    <source>
        <dbReference type="EMBL" id="EHD13827.1"/>
    </source>
</evidence>
<evidence type="ECO:0000313" key="3">
    <source>
        <dbReference type="Proteomes" id="UP000005939"/>
    </source>
</evidence>
<dbReference type="SUPFAM" id="SSF53756">
    <property type="entry name" value="UDP-Glycosyltransferase/glycogen phosphorylase"/>
    <property type="match status" value="1"/>
</dbReference>
<proteinExistence type="predicted"/>
<comment type="caution">
    <text evidence="2">The sequence shown here is derived from an EMBL/GenBank/DDBJ whole genome shotgun (WGS) entry which is preliminary data.</text>
</comment>
<dbReference type="InterPro" id="IPR001173">
    <property type="entry name" value="Glyco_trans_2-like"/>
</dbReference>
<dbReference type="SUPFAM" id="SSF53448">
    <property type="entry name" value="Nucleotide-diphospho-sugar transferases"/>
    <property type="match status" value="1"/>
</dbReference>
<dbReference type="PATRIC" id="fig|1088868.3.peg.1191"/>
<dbReference type="EMBL" id="AGFR01000007">
    <property type="protein sequence ID" value="EHD13827.1"/>
    <property type="molecule type" value="Genomic_DNA"/>
</dbReference>
<dbReference type="Pfam" id="PF13692">
    <property type="entry name" value="Glyco_trans_1_4"/>
    <property type="match status" value="1"/>
</dbReference>
<sequence length="1775" mass="206426">MVKKDISTPKWQDFNEEWYCKRYSSILPIVEDIYGGDVYAYYQEKGSKIGHSPNPFFDEKWYLLAYPDIAKRVQNSDFQSGFEHYCKEGYADYSPHYLFAAYYYKEQYAKQTNNFSGYKNGYDHYLSEGDRSLYSGSLFFNPTLYLLQVDNQEEVIQQGGAYQFYLQTQLSHKADIRFSWLFDEEWYLKTYPDVAALVKRRVYVSGIHHYLSSTTVTDFSPLSDFSTKFYTDTYVDVVSSIGIGKLLRNAYIHYILYGFAEGRKPNADLNLEEYKKQECVIQAVSSHVFKNAFEYYVAQHQPVLFQQFCDKMGFSFKEKSVKKNDSLNDIDGSEDLLDELVGASLPKDDDVQLVANDVLESIAPDTENVISTSENLLAKKDTDNNQDEVVIEAKETEEEKESFSGFTVGEDPSLFLVEQPNKKIKFDEYKSQHVNKKNVQEASSETVVSDEHKQTVALKSDSAVWRVFDEEWYVRQYSDGIAQMKALELDSVEEYYRTFGCHQGHSPNPYFDEQWYLRTYPHVKEFVDQSKYSSGFDHYCQQGYLTNSPHWLYSEAYYRQQNPMLTNEVLNRNGFVNGYDHYLQEGDKEGRNGSVFFDSNFFLSHYECSIQIELGIYAYYLKHINEIDPLVRTSWYFDPVWYLQQYPDVDKEVLNHEYSNPLHHYLTNNDPTEYSPLLWFDEAFYNIEYMSFLEEQGQFQEYRNGYDHFIDKGISLLWQPSPFVNLGSYSLSKEVKKDMSEGLYPNIYVHWLANHVKIQKTEDLVQEPVEQEINVSDLMVTDQTYKGALWALFDEAWYVSVYSDVYEKMEICGVETVEEYYTQIGSFLGHSPNAYFDEEWYLKSYEVVRKAIKRGKFKTGFEHYCKTGFKKHEAHWLFSSHYYLSKNPQFTFEINETEEYVNAYDHYLKKGDALRKSGSLFFDPLVYERHCYESGDVEKTFFPYRNYLLNIGKADLKASVSLYFDSDWYLNKYPEVLQKINSKEYSSALQHYFLNSTPTYYDPLPWFSETFYAADNPDLAGSVLENGKGNFRNGYQHFILHGSLECRKPCEDVDLRSYFLSGSIQEDIENGLYRDAFAHWIFDQRLEAWINNLPEDSHYRLNDKTKDSREYFRKKANFMLPVVAHQKLDFSYEGKPDISVIILVKNQLAVTLTALASLRANYNGKIQLLIGDNYSTDDTRFIQNSLIGVQVTRFAYNFGYGRACNYLIEQVKAPITVFLNNDIYLYPNAIDVLCKHLMSKSDIGAVGGKIIHPDGNLQEAGSMIWRDGTTAGYLRGEDPSIAEANFVRDVDYCSTAMMAIKTILLQQLKGFSPIYYPAYFEDTDLCVRILKAGYRVVYHPDAVVEHMEYASSDPIVSSGLIRRNHRQFVKEHTDFLRFQHPRHSDNVVIARERMGTGKRILFIEDRVPLRRLGSGYVRSNDIVHQMAKLGYHVTVYPINNYYPHLYQIYSDLPETVEVMFSKTIDNIRDFFLERAGYYDAIWIGRTHNLHRILPMMGEANRYIPQDCLVLDTEVIASPRTLLRRKILGLEDESEETLGEALEVELSCARHCQTMITVNKIDADYAKQAGFNQVSILGHMMHVRPTPKTWAQRTGLLFVGALHDDLSPNFDSLKWFTDAILPILVKEMGDDFTFTIAGYVHPSVDMSIFSQYPQVKLLGPVEDLTHLYNDHRVYIAPTRFAGGIPYKLHEAASYGIPIVATDLLVHQLGWDDDQDILAASIDNADFFASQIIRLYQKEKLWNKLRDNALSRIDTECNEDRFRSNLQQILTQVTSHK</sequence>
<gene>
    <name evidence="2" type="ORF">CIN_11860</name>
</gene>
<dbReference type="STRING" id="1088868.CIN_11860"/>
<reference evidence="2 3" key="1">
    <citation type="submission" date="2011-10" db="EMBL/GenBank/DDBJ databases">
        <title>Genome Sequence of Commensalibacter intestini A911, isolated from Drosophila gut.</title>
        <authorList>
            <person name="Lee W.-J."/>
            <person name="Kim E.-K."/>
        </authorList>
    </citation>
    <scope>NUCLEOTIDE SEQUENCE [LARGE SCALE GENOMIC DNA]</scope>
    <source>
        <strain evidence="2 3">A911</strain>
    </source>
</reference>
<dbReference type="eggNOG" id="COG0438">
    <property type="taxonomic scope" value="Bacteria"/>
</dbReference>
<dbReference type="OrthoDB" id="9783791at2"/>